<dbReference type="CDD" id="cd11537">
    <property type="entry name" value="NTP-PPase_RS21-C6_like"/>
    <property type="match status" value="1"/>
</dbReference>
<evidence type="ECO:0000313" key="2">
    <source>
        <dbReference type="Proteomes" id="UP000077066"/>
    </source>
</evidence>
<name>A0A162FHY8_9EURY</name>
<organism evidence="1 2">
    <name type="scientific">Methanobrevibacter filiformis</name>
    <dbReference type="NCBI Taxonomy" id="55758"/>
    <lineage>
        <taxon>Archaea</taxon>
        <taxon>Methanobacteriati</taxon>
        <taxon>Methanobacteriota</taxon>
        <taxon>Methanomada group</taxon>
        <taxon>Methanobacteria</taxon>
        <taxon>Methanobacteriales</taxon>
        <taxon>Methanobacteriaceae</taxon>
        <taxon>Methanobrevibacter</taxon>
    </lineage>
</organism>
<gene>
    <name evidence="1" type="ORF">MBFIL_18410</name>
</gene>
<comment type="caution">
    <text evidence="1">The sequence shown here is derived from an EMBL/GenBank/DDBJ whole genome shotgun (WGS) entry which is preliminary data.</text>
</comment>
<dbReference type="InterPro" id="IPR025984">
    <property type="entry name" value="DCTPP"/>
</dbReference>
<dbReference type="PIRSF" id="PIRSF029826">
    <property type="entry name" value="UCP029826_pph"/>
    <property type="match status" value="1"/>
</dbReference>
<dbReference type="PANTHER" id="PTHR46523">
    <property type="entry name" value="DCTP PYROPHOSPHATASE 1"/>
    <property type="match status" value="1"/>
</dbReference>
<dbReference type="OrthoDB" id="147562at2157"/>
<dbReference type="Gene3D" id="1.10.287.1080">
    <property type="entry name" value="MazG-like"/>
    <property type="match status" value="1"/>
</dbReference>
<dbReference type="EMBL" id="LWMT01000284">
    <property type="protein sequence ID" value="KZX10230.1"/>
    <property type="molecule type" value="Genomic_DNA"/>
</dbReference>
<dbReference type="Pfam" id="PF12643">
    <property type="entry name" value="MazG-like"/>
    <property type="match status" value="1"/>
</dbReference>
<keyword evidence="2" id="KW-1185">Reference proteome</keyword>
<dbReference type="PATRIC" id="fig|55758.3.peg.2064"/>
<reference evidence="1 2" key="1">
    <citation type="submission" date="2016-04" db="EMBL/GenBank/DDBJ databases">
        <title>Genome sequence of Methanobrevibacter filiformis DSM 11501.</title>
        <authorList>
            <person name="Poehlein A."/>
            <person name="Seedorf H."/>
            <person name="Daniel R."/>
        </authorList>
    </citation>
    <scope>NUCLEOTIDE SEQUENCE [LARGE SCALE GENOMIC DNA]</scope>
    <source>
        <strain evidence="1 2">DSM 11501</strain>
    </source>
</reference>
<dbReference type="RefSeq" id="WP_066973889.1">
    <property type="nucleotide sequence ID" value="NZ_LWMT01000284.1"/>
</dbReference>
<proteinExistence type="predicted"/>
<protein>
    <submittedName>
        <fullName evidence="1">MazG-like family protein</fullName>
    </submittedName>
</protein>
<dbReference type="InterPro" id="IPR052555">
    <property type="entry name" value="dCTP_Pyrophosphatase"/>
</dbReference>
<dbReference type="PANTHER" id="PTHR46523:SF1">
    <property type="entry name" value="DCTP PYROPHOSPHATASE 1"/>
    <property type="match status" value="1"/>
</dbReference>
<evidence type="ECO:0000313" key="1">
    <source>
        <dbReference type="EMBL" id="KZX10230.1"/>
    </source>
</evidence>
<dbReference type="GO" id="GO:0009143">
    <property type="term" value="P:nucleoside triphosphate catabolic process"/>
    <property type="evidence" value="ECO:0007669"/>
    <property type="project" value="InterPro"/>
</dbReference>
<dbReference type="GO" id="GO:0047429">
    <property type="term" value="F:nucleoside triphosphate diphosphatase activity"/>
    <property type="evidence" value="ECO:0007669"/>
    <property type="project" value="InterPro"/>
</dbReference>
<sequence>MKEETIKKFIKFRDDRNWKQFHTPENLAKSISIESSELLECFQWSNDYKLDDVKEELADVLIYSIAMADVLGLDIDKIINDKLEINKKKYPIEKSKGRITKYYNL</sequence>
<dbReference type="SUPFAM" id="SSF101386">
    <property type="entry name" value="all-alpha NTP pyrophosphatases"/>
    <property type="match status" value="1"/>
</dbReference>
<accession>A0A162FHY8</accession>
<dbReference type="AlphaFoldDB" id="A0A162FHY8"/>
<dbReference type="STRING" id="55758.MBFIL_18410"/>
<dbReference type="Proteomes" id="UP000077066">
    <property type="component" value="Unassembled WGS sequence"/>
</dbReference>